<name>A0A0F9FQF3_9ZZZZ</name>
<accession>A0A0F9FQF3</accession>
<gene>
    <name evidence="1" type="ORF">LCGC14_2002630</name>
</gene>
<sequence>MSEHSTAINKLYKLAAKFKLEIRGLSQVGERYDKSKFQYKAVRE</sequence>
<comment type="caution">
    <text evidence="1">The sequence shown here is derived from an EMBL/GenBank/DDBJ whole genome shotgun (WGS) entry which is preliminary data.</text>
</comment>
<protein>
    <submittedName>
        <fullName evidence="1">Uncharacterized protein</fullName>
    </submittedName>
</protein>
<organism evidence="1">
    <name type="scientific">marine sediment metagenome</name>
    <dbReference type="NCBI Taxonomy" id="412755"/>
    <lineage>
        <taxon>unclassified sequences</taxon>
        <taxon>metagenomes</taxon>
        <taxon>ecological metagenomes</taxon>
    </lineage>
</organism>
<dbReference type="EMBL" id="LAZR01022787">
    <property type="protein sequence ID" value="KKL80656.1"/>
    <property type="molecule type" value="Genomic_DNA"/>
</dbReference>
<dbReference type="AlphaFoldDB" id="A0A0F9FQF3"/>
<reference evidence="1" key="1">
    <citation type="journal article" date="2015" name="Nature">
        <title>Complex archaea that bridge the gap between prokaryotes and eukaryotes.</title>
        <authorList>
            <person name="Spang A."/>
            <person name="Saw J.H."/>
            <person name="Jorgensen S.L."/>
            <person name="Zaremba-Niedzwiedzka K."/>
            <person name="Martijn J."/>
            <person name="Lind A.E."/>
            <person name="van Eijk R."/>
            <person name="Schleper C."/>
            <person name="Guy L."/>
            <person name="Ettema T.J."/>
        </authorList>
    </citation>
    <scope>NUCLEOTIDE SEQUENCE</scope>
</reference>
<evidence type="ECO:0000313" key="1">
    <source>
        <dbReference type="EMBL" id="KKL80656.1"/>
    </source>
</evidence>
<proteinExistence type="predicted"/>